<keyword evidence="3" id="KW-1185">Reference proteome</keyword>
<reference evidence="1" key="1">
    <citation type="submission" date="2023-06" db="EMBL/GenBank/DDBJ databases">
        <authorList>
            <person name="Kurt Z."/>
        </authorList>
    </citation>
    <scope>NUCLEOTIDE SEQUENCE</scope>
</reference>
<comment type="caution">
    <text evidence="1">The sequence shown here is derived from an EMBL/GenBank/DDBJ whole genome shotgun (WGS) entry which is preliminary data.</text>
</comment>
<protein>
    <submittedName>
        <fullName evidence="2">Hypothetical_protein</fullName>
    </submittedName>
</protein>
<evidence type="ECO:0000313" key="2">
    <source>
        <dbReference type="EMBL" id="CAL6056482.1"/>
    </source>
</evidence>
<dbReference type="AlphaFoldDB" id="A0AA86NP34"/>
<dbReference type="EMBL" id="CATOUU010000260">
    <property type="protein sequence ID" value="CAI9922666.1"/>
    <property type="molecule type" value="Genomic_DNA"/>
</dbReference>
<evidence type="ECO:0000313" key="1">
    <source>
        <dbReference type="EMBL" id="CAI9922666.1"/>
    </source>
</evidence>
<gene>
    <name evidence="1" type="ORF">HINF_LOCUS10311</name>
    <name evidence="2" type="ORF">HINF_LOCUS47046</name>
</gene>
<evidence type="ECO:0000313" key="3">
    <source>
        <dbReference type="Proteomes" id="UP001642409"/>
    </source>
</evidence>
<dbReference type="EMBL" id="CAXDID020000210">
    <property type="protein sequence ID" value="CAL6056482.1"/>
    <property type="molecule type" value="Genomic_DNA"/>
</dbReference>
<organism evidence="1">
    <name type="scientific">Hexamita inflata</name>
    <dbReference type="NCBI Taxonomy" id="28002"/>
    <lineage>
        <taxon>Eukaryota</taxon>
        <taxon>Metamonada</taxon>
        <taxon>Diplomonadida</taxon>
        <taxon>Hexamitidae</taxon>
        <taxon>Hexamitinae</taxon>
        <taxon>Hexamita</taxon>
    </lineage>
</organism>
<dbReference type="Proteomes" id="UP001642409">
    <property type="component" value="Unassembled WGS sequence"/>
</dbReference>
<sequence>MKRQVPKHTLSLKNLKNHSLPAIQSLARQPPKKLLGIFLSQENLLQNHCDITPKAVDQVQVQDFFNRFKIIVGDDSCDNTEQLNELQNLKAGIIAKTDVLKQLNAKAEKLDDISAAHKTMISNMNDDARWLLNRLANAHKYKC</sequence>
<proteinExistence type="predicted"/>
<reference evidence="2 3" key="2">
    <citation type="submission" date="2024-07" db="EMBL/GenBank/DDBJ databases">
        <authorList>
            <person name="Akdeniz Z."/>
        </authorList>
    </citation>
    <scope>NUCLEOTIDE SEQUENCE [LARGE SCALE GENOMIC DNA]</scope>
</reference>
<name>A0AA86NP34_9EUKA</name>
<accession>A0AA86NP34</accession>